<reference evidence="1 2" key="1">
    <citation type="submission" date="2018-08" db="EMBL/GenBank/DDBJ databases">
        <title>Bacillus chawlae sp. nov., Bacillus glennii sp. nov., and Bacillus saganii sp. nov. Isolated from the Vehicle Assembly Building at Kennedy Space Center where the Viking Spacecraft were Assembled.</title>
        <authorList>
            <person name="Seuylemezian A."/>
            <person name="Vaishampayan P."/>
        </authorList>
    </citation>
    <scope>NUCLEOTIDE SEQUENCE [LARGE SCALE GENOMIC DNA]</scope>
    <source>
        <strain evidence="1 2">V47-23a</strain>
    </source>
</reference>
<organism evidence="1 2">
    <name type="scientific">Peribacillus saganii</name>
    <dbReference type="NCBI Taxonomy" id="2303992"/>
    <lineage>
        <taxon>Bacteria</taxon>
        <taxon>Bacillati</taxon>
        <taxon>Bacillota</taxon>
        <taxon>Bacilli</taxon>
        <taxon>Bacillales</taxon>
        <taxon>Bacillaceae</taxon>
        <taxon>Peribacillus</taxon>
    </lineage>
</organism>
<dbReference type="Proteomes" id="UP000264541">
    <property type="component" value="Unassembled WGS sequence"/>
</dbReference>
<dbReference type="EMBL" id="QVTE01000008">
    <property type="protein sequence ID" value="RFU71022.1"/>
    <property type="molecule type" value="Genomic_DNA"/>
</dbReference>
<gene>
    <name evidence="1" type="ORF">D0469_03520</name>
</gene>
<protein>
    <submittedName>
        <fullName evidence="1">Uncharacterized protein</fullName>
    </submittedName>
</protein>
<name>A0A372LT99_9BACI</name>
<comment type="caution">
    <text evidence="1">The sequence shown here is derived from an EMBL/GenBank/DDBJ whole genome shotgun (WGS) entry which is preliminary data.</text>
</comment>
<keyword evidence="2" id="KW-1185">Reference proteome</keyword>
<evidence type="ECO:0000313" key="1">
    <source>
        <dbReference type="EMBL" id="RFU71022.1"/>
    </source>
</evidence>
<evidence type="ECO:0000313" key="2">
    <source>
        <dbReference type="Proteomes" id="UP000264541"/>
    </source>
</evidence>
<dbReference type="RefSeq" id="WP_117325249.1">
    <property type="nucleotide sequence ID" value="NZ_QVTE01000008.1"/>
</dbReference>
<accession>A0A372LT99</accession>
<sequence>MTSEDKCINLLKQIAMLKDERQGQRIIDAIEGRPPDENYYAEVSRKMAVYDAKILAILQKGRN</sequence>
<dbReference type="AlphaFoldDB" id="A0A372LT99"/>
<proteinExistence type="predicted"/>